<evidence type="ECO:0000256" key="9">
    <source>
        <dbReference type="SAM" id="SignalP"/>
    </source>
</evidence>
<feature type="signal peptide" evidence="9">
    <location>
        <begin position="1"/>
        <end position="28"/>
    </location>
</feature>
<dbReference type="SUPFAM" id="SSF53850">
    <property type="entry name" value="Periplasmic binding protein-like II"/>
    <property type="match status" value="1"/>
</dbReference>
<evidence type="ECO:0000313" key="11">
    <source>
        <dbReference type="RefSeq" id="XP_024946194.1"/>
    </source>
</evidence>
<dbReference type="AlphaFoldDB" id="A0AAJ7RSA1"/>
<reference evidence="11" key="1">
    <citation type="submission" date="2025-08" db="UniProtKB">
        <authorList>
            <consortium name="RefSeq"/>
        </authorList>
    </citation>
    <scope>IDENTIFICATION</scope>
</reference>
<evidence type="ECO:0000256" key="5">
    <source>
        <dbReference type="ARBA" id="ARBA00023136"/>
    </source>
</evidence>
<evidence type="ECO:0000256" key="7">
    <source>
        <dbReference type="ARBA" id="ARBA00023180"/>
    </source>
</evidence>
<sequence length="424" mass="49156">MLGQIILTLSLIAMSCHMLILEPQSIAAANLESMTNFIKDLKRDYLDVKEHRQITVLARNINLLRTVNPLYRDHPIYTGRHANITRSLQYSKIGYVFIFVDNLKDDYLNVCFQDLPNTYKAKVILVVFGSLTVDEIRKMYEMAYTRKTVNILVIHFHESVAQLYRPQVEYKTCTYGANVVGNWSVETGLRMEKKVFDKMMNYQTCPVRIVTLNLEPVMRITEGNNETLRIVGGLEGKLILTFADYMNFTPIVKYPQNKNVPMWKTSSEESDLIDELIMGKADIGVGQLRPSNSDRLRLDFSFTYNYECLTWTVPLIIDWNKNLLFSEFSTISWILIILIIILSAVQQYFSCLMHWNIGPNYSCFFFLFQSFSITVGNPVPISLQKRAEKLQYTLYLIYALIITVAYKTSLAQQLTLRLDPFYRS</sequence>
<keyword evidence="3 8" id="KW-0812">Transmembrane</keyword>
<dbReference type="GO" id="GO:0005886">
    <property type="term" value="C:plasma membrane"/>
    <property type="evidence" value="ECO:0007669"/>
    <property type="project" value="UniProtKB-SubCell"/>
</dbReference>
<keyword evidence="10" id="KW-1185">Reference proteome</keyword>
<keyword evidence="9" id="KW-0732">Signal</keyword>
<dbReference type="PANTHER" id="PTHR42643:SF30">
    <property type="entry name" value="IONOTROPIC RECEPTOR 40A-RELATED"/>
    <property type="match status" value="1"/>
</dbReference>
<dbReference type="InterPro" id="IPR052192">
    <property type="entry name" value="Insect_Ionotropic_Sensory_Rcpt"/>
</dbReference>
<evidence type="ECO:0000256" key="1">
    <source>
        <dbReference type="ARBA" id="ARBA00004651"/>
    </source>
</evidence>
<organism evidence="10 11">
    <name type="scientific">Cephus cinctus</name>
    <name type="common">Wheat stem sawfly</name>
    <dbReference type="NCBI Taxonomy" id="211228"/>
    <lineage>
        <taxon>Eukaryota</taxon>
        <taxon>Metazoa</taxon>
        <taxon>Ecdysozoa</taxon>
        <taxon>Arthropoda</taxon>
        <taxon>Hexapoda</taxon>
        <taxon>Insecta</taxon>
        <taxon>Pterygota</taxon>
        <taxon>Neoptera</taxon>
        <taxon>Endopterygota</taxon>
        <taxon>Hymenoptera</taxon>
        <taxon>Cephoidea</taxon>
        <taxon>Cephidae</taxon>
        <taxon>Cephus</taxon>
    </lineage>
</organism>
<dbReference type="KEGG" id="ccin:107273118"/>
<keyword evidence="5 8" id="KW-0472">Membrane</keyword>
<gene>
    <name evidence="11" type="primary">LOC107273118</name>
</gene>
<keyword evidence="2" id="KW-1003">Cell membrane</keyword>
<accession>A0AAJ7RSA1</accession>
<feature type="chain" id="PRO_5042610251" evidence="9">
    <location>
        <begin position="29"/>
        <end position="424"/>
    </location>
</feature>
<dbReference type="GeneID" id="107273118"/>
<evidence type="ECO:0000256" key="3">
    <source>
        <dbReference type="ARBA" id="ARBA00022692"/>
    </source>
</evidence>
<dbReference type="Gene3D" id="3.40.190.10">
    <property type="entry name" value="Periplasmic binding protein-like II"/>
    <property type="match status" value="1"/>
</dbReference>
<dbReference type="RefSeq" id="XP_024946194.1">
    <property type="nucleotide sequence ID" value="XM_025090426.1"/>
</dbReference>
<feature type="transmembrane region" description="Helical" evidence="8">
    <location>
        <begin position="392"/>
        <end position="410"/>
    </location>
</feature>
<evidence type="ECO:0000313" key="10">
    <source>
        <dbReference type="Proteomes" id="UP000694920"/>
    </source>
</evidence>
<evidence type="ECO:0000256" key="6">
    <source>
        <dbReference type="ARBA" id="ARBA00023170"/>
    </source>
</evidence>
<dbReference type="Proteomes" id="UP000694920">
    <property type="component" value="Unplaced"/>
</dbReference>
<dbReference type="PANTHER" id="PTHR42643">
    <property type="entry name" value="IONOTROPIC RECEPTOR 20A-RELATED"/>
    <property type="match status" value="1"/>
</dbReference>
<keyword evidence="4 8" id="KW-1133">Transmembrane helix</keyword>
<proteinExistence type="predicted"/>
<evidence type="ECO:0000256" key="8">
    <source>
        <dbReference type="SAM" id="Phobius"/>
    </source>
</evidence>
<feature type="transmembrane region" description="Helical" evidence="8">
    <location>
        <begin position="330"/>
        <end position="349"/>
    </location>
</feature>
<protein>
    <submittedName>
        <fullName evidence="11">Uncharacterized protein LOC107273118</fullName>
    </submittedName>
</protein>
<evidence type="ECO:0000256" key="4">
    <source>
        <dbReference type="ARBA" id="ARBA00022989"/>
    </source>
</evidence>
<keyword evidence="6" id="KW-0675">Receptor</keyword>
<comment type="subcellular location">
    <subcellularLocation>
        <location evidence="1">Cell membrane</location>
        <topology evidence="1">Multi-pass membrane protein</topology>
    </subcellularLocation>
</comment>
<keyword evidence="7" id="KW-0325">Glycoprotein</keyword>
<evidence type="ECO:0000256" key="2">
    <source>
        <dbReference type="ARBA" id="ARBA00022475"/>
    </source>
</evidence>
<name>A0AAJ7RSA1_CEPCN</name>